<sequence>MRRHLQIMLPLLAGLAGLAGVAHAAPASPAQIYVNGVAPFAYNDNGGYHGLLYDMLAALRARVGGEYVIRPVPLRRAQVMLESQPETLATLARFAEVEQRYRWLCKLAEDQLVLVTRSGATYDISSLAAVRHLRVGVLLGGPAESAARHAGLQQIETVSSAASNARKLANGRIDVWFTARSIALFEQRGVGGKVDDLRIGPGVQTASQYLAAPRSMPDREAQKWQSACNTLHDNGTFERIAQHYEQQSAPPTCSGLSHICRHPGQQAAQQSGAALASVAATTPARGLPDRRARRRT</sequence>
<dbReference type="Gene3D" id="3.40.190.10">
    <property type="entry name" value="Periplasmic binding protein-like II"/>
    <property type="match status" value="2"/>
</dbReference>
<reference evidence="2 3" key="1">
    <citation type="submission" date="2019-12" db="EMBL/GenBank/DDBJ databases">
        <title>Novel species isolated from a subtropical stream in China.</title>
        <authorList>
            <person name="Lu H."/>
        </authorList>
    </citation>
    <scope>NUCLEOTIDE SEQUENCE [LARGE SCALE GENOMIC DNA]</scope>
    <source>
        <strain evidence="2 3">FT135W</strain>
    </source>
</reference>
<keyword evidence="1" id="KW-0732">Signal</keyword>
<feature type="chain" id="PRO_5026791108" evidence="1">
    <location>
        <begin position="25"/>
        <end position="296"/>
    </location>
</feature>
<dbReference type="AlphaFoldDB" id="A0A6L8K3M7"/>
<evidence type="ECO:0000256" key="1">
    <source>
        <dbReference type="SAM" id="SignalP"/>
    </source>
</evidence>
<dbReference type="PANTHER" id="PTHR38834">
    <property type="entry name" value="PERIPLASMIC SUBSTRATE BINDING PROTEIN FAMILY 3"/>
    <property type="match status" value="1"/>
</dbReference>
<organism evidence="2 3">
    <name type="scientific">Duganella flavida</name>
    <dbReference type="NCBI Taxonomy" id="2692175"/>
    <lineage>
        <taxon>Bacteria</taxon>
        <taxon>Pseudomonadati</taxon>
        <taxon>Pseudomonadota</taxon>
        <taxon>Betaproteobacteria</taxon>
        <taxon>Burkholderiales</taxon>
        <taxon>Oxalobacteraceae</taxon>
        <taxon>Telluria group</taxon>
        <taxon>Duganella</taxon>
    </lineage>
</organism>
<dbReference type="SUPFAM" id="SSF53850">
    <property type="entry name" value="Periplasmic binding protein-like II"/>
    <property type="match status" value="1"/>
</dbReference>
<evidence type="ECO:0000313" key="3">
    <source>
        <dbReference type="Proteomes" id="UP000479335"/>
    </source>
</evidence>
<dbReference type="Proteomes" id="UP000479335">
    <property type="component" value="Unassembled WGS sequence"/>
</dbReference>
<accession>A0A6L8K3M7</accession>
<feature type="signal peptide" evidence="1">
    <location>
        <begin position="1"/>
        <end position="24"/>
    </location>
</feature>
<dbReference type="EMBL" id="WWCN01000001">
    <property type="protein sequence ID" value="MYM21137.1"/>
    <property type="molecule type" value="Genomic_DNA"/>
</dbReference>
<proteinExistence type="predicted"/>
<gene>
    <name evidence="2" type="ORF">GTP46_00550</name>
</gene>
<keyword evidence="3" id="KW-1185">Reference proteome</keyword>
<dbReference type="PANTHER" id="PTHR38834:SF3">
    <property type="entry name" value="SOLUTE-BINDING PROTEIN FAMILY 3_N-TERMINAL DOMAIN-CONTAINING PROTEIN"/>
    <property type="match status" value="1"/>
</dbReference>
<evidence type="ECO:0000313" key="2">
    <source>
        <dbReference type="EMBL" id="MYM21137.1"/>
    </source>
</evidence>
<comment type="caution">
    <text evidence="2">The sequence shown here is derived from an EMBL/GenBank/DDBJ whole genome shotgun (WGS) entry which is preliminary data.</text>
</comment>
<name>A0A6L8K3M7_9BURK</name>
<protein>
    <submittedName>
        <fullName evidence="2">Transporter substrate-binding domain-containing protein</fullName>
    </submittedName>
</protein>